<dbReference type="AlphaFoldDB" id="A0A6S6QPV0"/>
<reference evidence="2 3" key="1">
    <citation type="submission" date="2020-08" db="EMBL/GenBank/DDBJ databases">
        <title>Genome sequence of Rhizobiales bacterium strain IZ6.</title>
        <authorList>
            <person name="Nakai R."/>
            <person name="Naganuma T."/>
        </authorList>
    </citation>
    <scope>NUCLEOTIDE SEQUENCE [LARGE SCALE GENOMIC DNA]</scope>
    <source>
        <strain evidence="2 3">IZ6</strain>
    </source>
</reference>
<dbReference type="KEGG" id="tso:IZ6_07020"/>
<evidence type="ECO:0008006" key="4">
    <source>
        <dbReference type="Google" id="ProtNLM"/>
    </source>
</evidence>
<evidence type="ECO:0000313" key="2">
    <source>
        <dbReference type="EMBL" id="BCJ89967.1"/>
    </source>
</evidence>
<keyword evidence="3" id="KW-1185">Reference proteome</keyword>
<dbReference type="Pfam" id="PF06577">
    <property type="entry name" value="EipA"/>
    <property type="match status" value="1"/>
</dbReference>
<dbReference type="Proteomes" id="UP000515317">
    <property type="component" value="Chromosome"/>
</dbReference>
<dbReference type="PIRSF" id="PIRSF033924">
    <property type="entry name" value="UCP033924"/>
    <property type="match status" value="1"/>
</dbReference>
<feature type="chain" id="PRO_5027635537" description="DUF1134 domain-containing protein" evidence="1">
    <location>
        <begin position="29"/>
        <end position="192"/>
    </location>
</feature>
<proteinExistence type="predicted"/>
<dbReference type="InterPro" id="IPR008325">
    <property type="entry name" value="EipA-like"/>
</dbReference>
<dbReference type="EMBL" id="AP023361">
    <property type="protein sequence ID" value="BCJ89967.1"/>
    <property type="molecule type" value="Genomic_DNA"/>
</dbReference>
<evidence type="ECO:0000256" key="1">
    <source>
        <dbReference type="SAM" id="SignalP"/>
    </source>
</evidence>
<name>A0A6S6QPV0_9HYPH</name>
<accession>A0A6S6QPV0</accession>
<gene>
    <name evidence="2" type="ORF">IZ6_07020</name>
</gene>
<dbReference type="RefSeq" id="WP_222876634.1">
    <property type="nucleotide sequence ID" value="NZ_AP023361.1"/>
</dbReference>
<evidence type="ECO:0000313" key="3">
    <source>
        <dbReference type="Proteomes" id="UP000515317"/>
    </source>
</evidence>
<organism evidence="2 3">
    <name type="scientific">Terrihabitans soli</name>
    <dbReference type="NCBI Taxonomy" id="708113"/>
    <lineage>
        <taxon>Bacteria</taxon>
        <taxon>Pseudomonadati</taxon>
        <taxon>Pseudomonadota</taxon>
        <taxon>Alphaproteobacteria</taxon>
        <taxon>Hyphomicrobiales</taxon>
        <taxon>Terrihabitans</taxon>
    </lineage>
</organism>
<sequence length="192" mass="20361">MQLLALRTALALALAPLCAAVLTAPAAAQYERDTYSTEEIVSKGHKFFGTTSRELATLVEHAGSRWGRPNGYILGQEGSGAIGVGLRYGDGKLYMKDGEERSVYWQGPSVGFDLGGEGARTMILVYNLPSGDSLLRRFPGVNGSAYVVGGLGMTALSLDGIVLVPIQTGVGARFGVNVGYLKFTPRGTWNPF</sequence>
<keyword evidence="1" id="KW-0732">Signal</keyword>
<protein>
    <recommendedName>
        <fullName evidence="4">DUF1134 domain-containing protein</fullName>
    </recommendedName>
</protein>
<feature type="signal peptide" evidence="1">
    <location>
        <begin position="1"/>
        <end position="28"/>
    </location>
</feature>